<dbReference type="PANTHER" id="PTHR46609">
    <property type="entry name" value="EXONUCLEASE, PHAGE-TYPE/RECB, C-TERMINAL DOMAIN-CONTAINING PROTEIN"/>
    <property type="match status" value="1"/>
</dbReference>
<sequence length="142" mass="16253">MVDDHCTGLPKHVEARRMAARPYSFDDVNIQFTEEEVREVIGYGSCNEPMDAQRYEEVLHNMDHGVTVLHCGLLVNLYFPWLGASPDRLVYDPAEGSYGVLEIKFPYNIRDKKGEDLATATLCYEVIDSGPRLKREDYCYAQ</sequence>
<comment type="caution">
    <text evidence="2">The sequence shown here is derived from an EMBL/GenBank/DDBJ whole genome shotgun (WGS) entry which is preliminary data.</text>
</comment>
<reference evidence="2" key="2">
    <citation type="submission" date="2021-09" db="EMBL/GenBank/DDBJ databases">
        <authorList>
            <person name="Jia N."/>
            <person name="Wang J."/>
            <person name="Shi W."/>
            <person name="Du L."/>
            <person name="Sun Y."/>
            <person name="Zhan W."/>
            <person name="Jiang J."/>
            <person name="Wang Q."/>
            <person name="Zhang B."/>
            <person name="Ji P."/>
            <person name="Sakyi L.B."/>
            <person name="Cui X."/>
            <person name="Yuan T."/>
            <person name="Jiang B."/>
            <person name="Yang W."/>
            <person name="Lam T.T.-Y."/>
            <person name="Chang Q."/>
            <person name="Ding S."/>
            <person name="Wang X."/>
            <person name="Zhu J."/>
            <person name="Ruan X."/>
            <person name="Zhao L."/>
            <person name="Wei J."/>
            <person name="Que T."/>
            <person name="Du C."/>
            <person name="Cheng J."/>
            <person name="Dai P."/>
            <person name="Han X."/>
            <person name="Huang E."/>
            <person name="Gao Y."/>
            <person name="Liu J."/>
            <person name="Shao H."/>
            <person name="Ye R."/>
            <person name="Li L."/>
            <person name="Wei W."/>
            <person name="Wang X."/>
            <person name="Wang C."/>
            <person name="Huo Q."/>
            <person name="Li W."/>
            <person name="Guo W."/>
            <person name="Chen H."/>
            <person name="Chen S."/>
            <person name="Zhou L."/>
            <person name="Zhou L."/>
            <person name="Ni X."/>
            <person name="Tian J."/>
            <person name="Zhou Y."/>
            <person name="Sheng Y."/>
            <person name="Liu T."/>
            <person name="Pan Y."/>
            <person name="Xia L."/>
            <person name="Li J."/>
            <person name="Zhao F."/>
            <person name="Cao W."/>
        </authorList>
    </citation>
    <scope>NUCLEOTIDE SEQUENCE</scope>
    <source>
        <strain evidence="2">Rmic-2018</strain>
        <tissue evidence="2">Larvae</tissue>
    </source>
</reference>
<dbReference type="AlphaFoldDB" id="A0A9J6ERE2"/>
<evidence type="ECO:0000259" key="1">
    <source>
        <dbReference type="Pfam" id="PF09588"/>
    </source>
</evidence>
<dbReference type="PANTHER" id="PTHR46609:SF8">
    <property type="entry name" value="YQAJ VIRAL RECOMBINASE DOMAIN-CONTAINING PROTEIN"/>
    <property type="match status" value="1"/>
</dbReference>
<dbReference type="InterPro" id="IPR011335">
    <property type="entry name" value="Restrct_endonuc-II-like"/>
</dbReference>
<name>A0A9J6ERE2_RHIMP</name>
<feature type="domain" description="YqaJ viral recombinase" evidence="1">
    <location>
        <begin position="34"/>
        <end position="108"/>
    </location>
</feature>
<evidence type="ECO:0000313" key="2">
    <source>
        <dbReference type="EMBL" id="KAH8036616.1"/>
    </source>
</evidence>
<accession>A0A9J6ERE2</accession>
<organism evidence="2 3">
    <name type="scientific">Rhipicephalus microplus</name>
    <name type="common">Cattle tick</name>
    <name type="synonym">Boophilus microplus</name>
    <dbReference type="NCBI Taxonomy" id="6941"/>
    <lineage>
        <taxon>Eukaryota</taxon>
        <taxon>Metazoa</taxon>
        <taxon>Ecdysozoa</taxon>
        <taxon>Arthropoda</taxon>
        <taxon>Chelicerata</taxon>
        <taxon>Arachnida</taxon>
        <taxon>Acari</taxon>
        <taxon>Parasitiformes</taxon>
        <taxon>Ixodida</taxon>
        <taxon>Ixodoidea</taxon>
        <taxon>Ixodidae</taxon>
        <taxon>Rhipicephalinae</taxon>
        <taxon>Rhipicephalus</taxon>
        <taxon>Boophilus</taxon>
    </lineage>
</organism>
<dbReference type="EMBL" id="JABSTU010000002">
    <property type="protein sequence ID" value="KAH8036616.1"/>
    <property type="molecule type" value="Genomic_DNA"/>
</dbReference>
<dbReference type="Gene3D" id="3.90.320.10">
    <property type="match status" value="1"/>
</dbReference>
<dbReference type="Proteomes" id="UP000821866">
    <property type="component" value="Chromosome 10"/>
</dbReference>
<dbReference type="SUPFAM" id="SSF52980">
    <property type="entry name" value="Restriction endonuclease-like"/>
    <property type="match status" value="1"/>
</dbReference>
<gene>
    <name evidence="2" type="ORF">HPB51_002670</name>
</gene>
<dbReference type="Pfam" id="PF09588">
    <property type="entry name" value="YqaJ"/>
    <property type="match status" value="1"/>
</dbReference>
<keyword evidence="3" id="KW-1185">Reference proteome</keyword>
<dbReference type="InterPro" id="IPR051703">
    <property type="entry name" value="NF-kappa-B_Signaling_Reg"/>
</dbReference>
<dbReference type="InterPro" id="IPR019080">
    <property type="entry name" value="YqaJ_viral_recombinase"/>
</dbReference>
<evidence type="ECO:0000313" key="3">
    <source>
        <dbReference type="Proteomes" id="UP000821866"/>
    </source>
</evidence>
<reference evidence="2" key="1">
    <citation type="journal article" date="2020" name="Cell">
        <title>Large-Scale Comparative Analyses of Tick Genomes Elucidate Their Genetic Diversity and Vector Capacities.</title>
        <authorList>
            <consortium name="Tick Genome and Microbiome Consortium (TIGMIC)"/>
            <person name="Jia N."/>
            <person name="Wang J."/>
            <person name="Shi W."/>
            <person name="Du L."/>
            <person name="Sun Y."/>
            <person name="Zhan W."/>
            <person name="Jiang J.F."/>
            <person name="Wang Q."/>
            <person name="Zhang B."/>
            <person name="Ji P."/>
            <person name="Bell-Sakyi L."/>
            <person name="Cui X.M."/>
            <person name="Yuan T.T."/>
            <person name="Jiang B.G."/>
            <person name="Yang W.F."/>
            <person name="Lam T.T."/>
            <person name="Chang Q.C."/>
            <person name="Ding S.J."/>
            <person name="Wang X.J."/>
            <person name="Zhu J.G."/>
            <person name="Ruan X.D."/>
            <person name="Zhao L."/>
            <person name="Wei J.T."/>
            <person name="Ye R.Z."/>
            <person name="Que T.C."/>
            <person name="Du C.H."/>
            <person name="Zhou Y.H."/>
            <person name="Cheng J.X."/>
            <person name="Dai P.F."/>
            <person name="Guo W.B."/>
            <person name="Han X.H."/>
            <person name="Huang E.J."/>
            <person name="Li L.F."/>
            <person name="Wei W."/>
            <person name="Gao Y.C."/>
            <person name="Liu J.Z."/>
            <person name="Shao H.Z."/>
            <person name="Wang X."/>
            <person name="Wang C.C."/>
            <person name="Yang T.C."/>
            <person name="Huo Q.B."/>
            <person name="Li W."/>
            <person name="Chen H.Y."/>
            <person name="Chen S.E."/>
            <person name="Zhou L.G."/>
            <person name="Ni X.B."/>
            <person name="Tian J.H."/>
            <person name="Sheng Y."/>
            <person name="Liu T."/>
            <person name="Pan Y.S."/>
            <person name="Xia L.Y."/>
            <person name="Li J."/>
            <person name="Zhao F."/>
            <person name="Cao W.C."/>
        </authorList>
    </citation>
    <scope>NUCLEOTIDE SEQUENCE</scope>
    <source>
        <strain evidence="2">Rmic-2018</strain>
    </source>
</reference>
<protein>
    <recommendedName>
        <fullName evidence="1">YqaJ viral recombinase domain-containing protein</fullName>
    </recommendedName>
</protein>
<dbReference type="InterPro" id="IPR011604">
    <property type="entry name" value="PDDEXK-like_dom_sf"/>
</dbReference>
<proteinExistence type="predicted"/>
<dbReference type="GO" id="GO:0006281">
    <property type="term" value="P:DNA repair"/>
    <property type="evidence" value="ECO:0007669"/>
    <property type="project" value="UniProtKB-ARBA"/>
</dbReference>